<keyword evidence="2" id="KW-1185">Reference proteome</keyword>
<evidence type="ECO:0000313" key="2">
    <source>
        <dbReference type="Proteomes" id="UP000184305"/>
    </source>
</evidence>
<sequence length="38" mass="4411">MLDSRKPMRHTHLGAERILLAKIRRTFSGEKQIRPIGP</sequence>
<dbReference type="AlphaFoldDB" id="A0A1M7K6L4"/>
<gene>
    <name evidence="1" type="ORF">SAMN05216288_3967</name>
</gene>
<protein>
    <submittedName>
        <fullName evidence="1">Uncharacterized protein</fullName>
    </submittedName>
</protein>
<dbReference type="Proteomes" id="UP000184305">
    <property type="component" value="Unassembled WGS sequence"/>
</dbReference>
<organism evidence="1 2">
    <name type="scientific">Phytopseudomonas punonensis</name>
    <dbReference type="NCBI Taxonomy" id="1220495"/>
    <lineage>
        <taxon>Bacteria</taxon>
        <taxon>Pseudomonadati</taxon>
        <taxon>Pseudomonadota</taxon>
        <taxon>Gammaproteobacteria</taxon>
        <taxon>Pseudomonadales</taxon>
        <taxon>Pseudomonadaceae</taxon>
        <taxon>Phytopseudomonas</taxon>
    </lineage>
</organism>
<dbReference type="EMBL" id="FRBQ01000006">
    <property type="protein sequence ID" value="SHM60815.1"/>
    <property type="molecule type" value="Genomic_DNA"/>
</dbReference>
<evidence type="ECO:0000313" key="1">
    <source>
        <dbReference type="EMBL" id="SHM60815.1"/>
    </source>
</evidence>
<accession>A0A1M7K6L4</accession>
<reference evidence="2" key="1">
    <citation type="submission" date="2016-11" db="EMBL/GenBank/DDBJ databases">
        <authorList>
            <person name="Varghese N."/>
            <person name="Submissions S."/>
        </authorList>
    </citation>
    <scope>NUCLEOTIDE SEQUENCE [LARGE SCALE GENOMIC DNA]</scope>
    <source>
        <strain evidence="2">CECT 8089</strain>
    </source>
</reference>
<name>A0A1M7K6L4_9GAMM</name>
<proteinExistence type="predicted"/>